<feature type="region of interest" description="Disordered" evidence="2">
    <location>
        <begin position="385"/>
        <end position="453"/>
    </location>
</feature>
<feature type="region of interest" description="Disordered" evidence="2">
    <location>
        <begin position="300"/>
        <end position="365"/>
    </location>
</feature>
<evidence type="ECO:0000259" key="3">
    <source>
        <dbReference type="SMART" id="SM00322"/>
    </source>
</evidence>
<feature type="compositionally biased region" description="Pro residues" evidence="2">
    <location>
        <begin position="941"/>
        <end position="955"/>
    </location>
</feature>
<gene>
    <name evidence="4" type="ORF">D9Q98_008405</name>
</gene>
<evidence type="ECO:0000256" key="2">
    <source>
        <dbReference type="SAM" id="MobiDB-lite"/>
    </source>
</evidence>
<feature type="compositionally biased region" description="Polar residues" evidence="2">
    <location>
        <begin position="887"/>
        <end position="900"/>
    </location>
</feature>
<reference evidence="4" key="1">
    <citation type="journal article" date="2019" name="Plant J.">
        <title>Chlorella vulgaris genome assembly and annotation reveals the molecular basis for metabolic acclimation to high light conditions.</title>
        <authorList>
            <person name="Cecchin M."/>
            <person name="Marcolungo L."/>
            <person name="Rossato M."/>
            <person name="Girolomoni L."/>
            <person name="Cosentino E."/>
            <person name="Cuine S."/>
            <person name="Li-Beisson Y."/>
            <person name="Delledonne M."/>
            <person name="Ballottari M."/>
        </authorList>
    </citation>
    <scope>NUCLEOTIDE SEQUENCE</scope>
    <source>
        <strain evidence="4">211/11P</strain>
    </source>
</reference>
<dbReference type="Gene3D" id="3.30.1370.10">
    <property type="entry name" value="K Homology domain, type 1"/>
    <property type="match status" value="1"/>
</dbReference>
<feature type="compositionally biased region" description="Polar residues" evidence="2">
    <location>
        <begin position="724"/>
        <end position="766"/>
    </location>
</feature>
<feature type="domain" description="K Homology" evidence="3">
    <location>
        <begin position="110"/>
        <end position="182"/>
    </location>
</feature>
<evidence type="ECO:0000313" key="5">
    <source>
        <dbReference type="Proteomes" id="UP001055712"/>
    </source>
</evidence>
<feature type="compositionally biased region" description="Low complexity" evidence="2">
    <location>
        <begin position="995"/>
        <end position="1007"/>
    </location>
</feature>
<keyword evidence="5" id="KW-1185">Reference proteome</keyword>
<feature type="compositionally biased region" description="Polar residues" evidence="2">
    <location>
        <begin position="910"/>
        <end position="920"/>
    </location>
</feature>
<evidence type="ECO:0000256" key="1">
    <source>
        <dbReference type="PROSITE-ProRule" id="PRU00117"/>
    </source>
</evidence>
<keyword evidence="1" id="KW-0694">RNA-binding</keyword>
<dbReference type="InterPro" id="IPR004087">
    <property type="entry name" value="KH_dom"/>
</dbReference>
<feature type="compositionally biased region" description="Polar residues" evidence="2">
    <location>
        <begin position="616"/>
        <end position="634"/>
    </location>
</feature>
<feature type="region of interest" description="Disordered" evidence="2">
    <location>
        <begin position="980"/>
        <end position="1027"/>
    </location>
</feature>
<feature type="compositionally biased region" description="Low complexity" evidence="2">
    <location>
        <begin position="303"/>
        <end position="320"/>
    </location>
</feature>
<feature type="region of interest" description="Disordered" evidence="2">
    <location>
        <begin position="225"/>
        <end position="266"/>
    </location>
</feature>
<proteinExistence type="predicted"/>
<dbReference type="InterPro" id="IPR036612">
    <property type="entry name" value="KH_dom_type_1_sf"/>
</dbReference>
<feature type="compositionally biased region" description="Low complexity" evidence="2">
    <location>
        <begin position="241"/>
        <end position="252"/>
    </location>
</feature>
<feature type="region of interest" description="Disordered" evidence="2">
    <location>
        <begin position="605"/>
        <end position="766"/>
    </location>
</feature>
<dbReference type="GO" id="GO:0003723">
    <property type="term" value="F:RNA binding"/>
    <property type="evidence" value="ECO:0007669"/>
    <property type="project" value="UniProtKB-UniRule"/>
</dbReference>
<reference evidence="4" key="2">
    <citation type="submission" date="2020-11" db="EMBL/GenBank/DDBJ databases">
        <authorList>
            <person name="Cecchin M."/>
            <person name="Marcolungo L."/>
            <person name="Rossato M."/>
            <person name="Girolomoni L."/>
            <person name="Cosentino E."/>
            <person name="Cuine S."/>
            <person name="Li-Beisson Y."/>
            <person name="Delledonne M."/>
            <person name="Ballottari M."/>
        </authorList>
    </citation>
    <scope>NUCLEOTIDE SEQUENCE</scope>
    <source>
        <strain evidence="4">211/11P</strain>
        <tissue evidence="4">Whole cell</tissue>
    </source>
</reference>
<protein>
    <recommendedName>
        <fullName evidence="3">K Homology domain-containing protein</fullName>
    </recommendedName>
</protein>
<comment type="caution">
    <text evidence="4">The sequence shown here is derived from an EMBL/GenBank/DDBJ whole genome shotgun (WGS) entry which is preliminary data.</text>
</comment>
<dbReference type="AlphaFoldDB" id="A0A9D4TGK1"/>
<dbReference type="PROSITE" id="PS50084">
    <property type="entry name" value="KH_TYPE_1"/>
    <property type="match status" value="1"/>
</dbReference>
<feature type="compositionally biased region" description="Polar residues" evidence="2">
    <location>
        <begin position="982"/>
        <end position="994"/>
    </location>
</feature>
<dbReference type="OrthoDB" id="550454at2759"/>
<dbReference type="SMART" id="SM00322">
    <property type="entry name" value="KH"/>
    <property type="match status" value="1"/>
</dbReference>
<feature type="region of interest" description="Disordered" evidence="2">
    <location>
        <begin position="935"/>
        <end position="968"/>
    </location>
</feature>
<dbReference type="Pfam" id="PF00013">
    <property type="entry name" value="KH_1"/>
    <property type="match status" value="1"/>
</dbReference>
<dbReference type="CDD" id="cd00105">
    <property type="entry name" value="KH-I"/>
    <property type="match status" value="1"/>
</dbReference>
<feature type="compositionally biased region" description="Pro residues" evidence="2">
    <location>
        <begin position="606"/>
        <end position="615"/>
    </location>
</feature>
<feature type="compositionally biased region" description="Low complexity" evidence="2">
    <location>
        <begin position="664"/>
        <end position="676"/>
    </location>
</feature>
<dbReference type="InterPro" id="IPR004088">
    <property type="entry name" value="KH_dom_type_1"/>
</dbReference>
<accession>A0A9D4TGK1</accession>
<feature type="region of interest" description="Disordered" evidence="2">
    <location>
        <begin position="864"/>
        <end position="920"/>
    </location>
</feature>
<feature type="compositionally biased region" description="Polar residues" evidence="2">
    <location>
        <begin position="696"/>
        <end position="716"/>
    </location>
</feature>
<feature type="compositionally biased region" description="Low complexity" evidence="2">
    <location>
        <begin position="337"/>
        <end position="348"/>
    </location>
</feature>
<dbReference type="SUPFAM" id="SSF54791">
    <property type="entry name" value="Eukaryotic type KH-domain (KH-domain type I)"/>
    <property type="match status" value="1"/>
</dbReference>
<sequence length="1048" mass="105285">MQASPFGAALPVFPDVCAPVPFRNASPGPQEAGPGAQPGPIPFDIATLLARITLLAPPPAAAPLDGGPRTIADSSQHLANWVQPSGPRCKGQGVEDVEQGVVLAEPTHTGGALLRITLLAAGFIIGPAGSSVRDVCALTGTDIKSWTADPEAACPRSSRVFRVEGPRAGVVQAVGILCDAVERYKELCEGRYTGQTVARVQQVGGVDFAYQPPPRSIVPYAASLKGQSGSRRGSGGGNAGSGRPATGGNANGRPPPGPRSQQGAKARLPAFDRAGRGAGGAAAAHYASCKGSQNAAGSSLARTASLGPTSPSGPSRPTFTVTLKRSSSLPQQAPQRAASGSVSATSSTGTGGSPGSSASTSTSRLLNPSAAGYEPCCCGSHRGAGGSSGRSSVGEEEARRAACDSPTITSACPSGGGGGGPCEACGEQQGRRVAPPPAGCEGLQQQHPQPAEKLAKDDVMHSLFGGEECAEAGRQQPVAPISAAGHHAPPQFGSAQISRLLQQLALQDAQQQAAVVNAALAGQQHSGPRGEAFSQGPPSLLSPWDQLPAFMGGPPASHASLQGRQQGCAFNADALGAMIAACQTGALAQAAVTKQLLQLHASGLLAPPPLPPPPTNGYTSAGSGGSPTYSQGSSAAELPGERAPGPAVGWAGGTPVSVGGGMAPSPLSEQQHLPLPSLQPPFATPFGSIGSFRGSAVSTPSLSRSPTPAPTPSISDDSWAAGLSGSNSCGSTAGQPQLTPHASATSHLHNSRAVSCQTDNGCRSGSDSRFGVAPNRQLTFVHDSEQAVAPPRTVLPNGAAIMPAPPALDSATSAAAATAGAGIDGGSGGLRSSAAFQFAAEPRSHSRDRALNPSALPFNASLARSQPAHKGAPAAVVEQAGQEHGDNVSSYTSSMFQPTSDAPLARASSLPGSNGKSTQQLGHLSDLLSLARSNSFRANPPFQPPNAPAQDPPTAHPADYPSSFQSEATEQLHRALLAAATSGPQSTPAGASQFASAFSPRSAASLARPPPPPGRMAAPQLGTRCSSAPRDQFARRVDHMIDSMFHRQ</sequence>
<evidence type="ECO:0000313" key="4">
    <source>
        <dbReference type="EMBL" id="KAI3425024.1"/>
    </source>
</evidence>
<dbReference type="Proteomes" id="UP001055712">
    <property type="component" value="Unassembled WGS sequence"/>
</dbReference>
<feature type="compositionally biased region" description="Polar residues" evidence="2">
    <location>
        <begin position="321"/>
        <end position="334"/>
    </location>
</feature>
<name>A0A9D4TGK1_CHLVU</name>
<dbReference type="EMBL" id="SIDB01000012">
    <property type="protein sequence ID" value="KAI3425024.1"/>
    <property type="molecule type" value="Genomic_DNA"/>
</dbReference>
<organism evidence="4 5">
    <name type="scientific">Chlorella vulgaris</name>
    <name type="common">Green alga</name>
    <dbReference type="NCBI Taxonomy" id="3077"/>
    <lineage>
        <taxon>Eukaryota</taxon>
        <taxon>Viridiplantae</taxon>
        <taxon>Chlorophyta</taxon>
        <taxon>core chlorophytes</taxon>
        <taxon>Trebouxiophyceae</taxon>
        <taxon>Chlorellales</taxon>
        <taxon>Chlorellaceae</taxon>
        <taxon>Chlorella clade</taxon>
        <taxon>Chlorella</taxon>
    </lineage>
</organism>